<dbReference type="InterPro" id="IPR000210">
    <property type="entry name" value="BTB/POZ_dom"/>
</dbReference>
<comment type="subcellular location">
    <subcellularLocation>
        <location evidence="1">Nucleus</location>
    </subcellularLocation>
</comment>
<dbReference type="PANTHER" id="PTHR23110:SF99">
    <property type="entry name" value="BROAD-COMPLEX CORE PROTEIN ISOFORM 6"/>
    <property type="match status" value="1"/>
</dbReference>
<evidence type="ECO:0000259" key="6">
    <source>
        <dbReference type="PROSITE" id="PS50157"/>
    </source>
</evidence>
<dbReference type="Gene3D" id="3.30.710.10">
    <property type="entry name" value="Potassium Channel Kv1.1, Chain A"/>
    <property type="match status" value="1"/>
</dbReference>
<keyword evidence="8" id="KW-1185">Reference proteome</keyword>
<protein>
    <recommendedName>
        <fullName evidence="9">Protein abrupt-like</fullName>
    </recommendedName>
</protein>
<dbReference type="PROSITE" id="PS50097">
    <property type="entry name" value="BTB"/>
    <property type="match status" value="1"/>
</dbReference>
<evidence type="ECO:0000313" key="8">
    <source>
        <dbReference type="Proteomes" id="UP001652700"/>
    </source>
</evidence>
<dbReference type="InterPro" id="IPR051095">
    <property type="entry name" value="Dros_DevTransReg"/>
</dbReference>
<accession>A0ABM5IFH3</accession>
<dbReference type="CDD" id="cd18315">
    <property type="entry name" value="BTB_POZ_BAB-like"/>
    <property type="match status" value="1"/>
</dbReference>
<evidence type="ECO:0008006" key="9">
    <source>
        <dbReference type="Google" id="ProtNLM"/>
    </source>
</evidence>
<reference evidence="7" key="1">
    <citation type="submission" date="2025-05" db="UniProtKB">
        <authorList>
            <consortium name="EnsemblMetazoa"/>
        </authorList>
    </citation>
    <scope>IDENTIFICATION</scope>
</reference>
<dbReference type="SUPFAM" id="SSF57667">
    <property type="entry name" value="beta-beta-alpha zinc fingers"/>
    <property type="match status" value="1"/>
</dbReference>
<feature type="region of interest" description="Disordered" evidence="4">
    <location>
        <begin position="114"/>
        <end position="136"/>
    </location>
</feature>
<evidence type="ECO:0000256" key="1">
    <source>
        <dbReference type="ARBA" id="ARBA00004123"/>
    </source>
</evidence>
<dbReference type="Gene3D" id="3.30.160.60">
    <property type="entry name" value="Classic Zinc Finger"/>
    <property type="match status" value="1"/>
</dbReference>
<organism evidence="7 8">
    <name type="scientific">Diabrotica virgifera virgifera</name>
    <name type="common">western corn rootworm</name>
    <dbReference type="NCBI Taxonomy" id="50390"/>
    <lineage>
        <taxon>Eukaryota</taxon>
        <taxon>Metazoa</taxon>
        <taxon>Ecdysozoa</taxon>
        <taxon>Arthropoda</taxon>
        <taxon>Hexapoda</taxon>
        <taxon>Insecta</taxon>
        <taxon>Pterygota</taxon>
        <taxon>Neoptera</taxon>
        <taxon>Endopterygota</taxon>
        <taxon>Coleoptera</taxon>
        <taxon>Polyphaga</taxon>
        <taxon>Cucujiformia</taxon>
        <taxon>Chrysomeloidea</taxon>
        <taxon>Chrysomelidae</taxon>
        <taxon>Galerucinae</taxon>
        <taxon>Diabroticina</taxon>
        <taxon>Diabroticites</taxon>
        <taxon>Diabrotica</taxon>
    </lineage>
</organism>
<evidence type="ECO:0000256" key="2">
    <source>
        <dbReference type="ARBA" id="ARBA00023242"/>
    </source>
</evidence>
<dbReference type="Pfam" id="PF00096">
    <property type="entry name" value="zf-C2H2"/>
    <property type="match status" value="2"/>
</dbReference>
<dbReference type="InterPro" id="IPR013087">
    <property type="entry name" value="Znf_C2H2_type"/>
</dbReference>
<keyword evidence="3" id="KW-0862">Zinc</keyword>
<dbReference type="PANTHER" id="PTHR23110">
    <property type="entry name" value="BTB DOMAIN TRANSCRIPTION FACTOR"/>
    <property type="match status" value="1"/>
</dbReference>
<keyword evidence="3" id="KW-0479">Metal-binding</keyword>
<dbReference type="EnsemblMetazoa" id="XM_028275808.2">
    <property type="protein sequence ID" value="XP_028131609.2"/>
    <property type="gene ID" value="LOC114327263"/>
</dbReference>
<dbReference type="PROSITE" id="PS00028">
    <property type="entry name" value="ZINC_FINGER_C2H2_1"/>
    <property type="match status" value="2"/>
</dbReference>
<feature type="domain" description="BTB" evidence="5">
    <location>
        <begin position="32"/>
        <end position="97"/>
    </location>
</feature>
<evidence type="ECO:0000256" key="4">
    <source>
        <dbReference type="SAM" id="MobiDB-lite"/>
    </source>
</evidence>
<dbReference type="InterPro" id="IPR036236">
    <property type="entry name" value="Znf_C2H2_sf"/>
</dbReference>
<feature type="compositionally biased region" description="Basic and acidic residues" evidence="4">
    <location>
        <begin position="125"/>
        <end position="134"/>
    </location>
</feature>
<feature type="domain" description="C2H2-type" evidence="6">
    <location>
        <begin position="272"/>
        <end position="295"/>
    </location>
</feature>
<evidence type="ECO:0000259" key="5">
    <source>
        <dbReference type="PROSITE" id="PS50097"/>
    </source>
</evidence>
<dbReference type="SMART" id="SM00355">
    <property type="entry name" value="ZnF_C2H2"/>
    <property type="match status" value="2"/>
</dbReference>
<feature type="region of interest" description="Disordered" evidence="4">
    <location>
        <begin position="154"/>
        <end position="204"/>
    </location>
</feature>
<evidence type="ECO:0000256" key="3">
    <source>
        <dbReference type="PROSITE-ProRule" id="PRU00042"/>
    </source>
</evidence>
<dbReference type="Proteomes" id="UP001652700">
    <property type="component" value="Unplaced"/>
</dbReference>
<proteinExistence type="predicted"/>
<dbReference type="SUPFAM" id="SSF54695">
    <property type="entry name" value="POZ domain"/>
    <property type="match status" value="1"/>
</dbReference>
<evidence type="ECO:0000313" key="7">
    <source>
        <dbReference type="EnsemblMetazoa" id="XP_028131609.2"/>
    </source>
</evidence>
<dbReference type="PROSITE" id="PS50157">
    <property type="entry name" value="ZINC_FINGER_C2H2_2"/>
    <property type="match status" value="1"/>
</dbReference>
<keyword evidence="3" id="KW-0863">Zinc-finger</keyword>
<dbReference type="SMART" id="SM00225">
    <property type="entry name" value="BTB"/>
    <property type="match status" value="1"/>
</dbReference>
<dbReference type="GeneID" id="114327263"/>
<name>A0ABM5IFH3_DIAVI</name>
<sequence>MATTEQFSLRWNNFHSNMTSGFHDLLESAEMVDVTLAVDGHFLQAHKIVLSICSPYFKQMFKANPCKHPIVILKDVRHENMKDILEFMYMGEVSVLRENLTQFLRTAELLQVKGLTGDDPGEDGSSSKDNKAECDNDEENEIYNELIETDVELPSYSHSSPTPMVPSPAMTKRTKNLSNAGVSGKRSKIENQQSPIKSSDFEPVQPKCELNTSQLQSTNDNSNILNAVKPELDDIKEPINLKTWDNHLNTSSGSDYLNSSAEQGKQLNKINYQCGQCMKKFSRRDHLRTHEKNIHGEFAGPFKCVICSQMYKNAESLRKHIAKFHFSTINETIQRIEINA</sequence>
<dbReference type="Pfam" id="PF00651">
    <property type="entry name" value="BTB"/>
    <property type="match status" value="1"/>
</dbReference>
<keyword evidence="2" id="KW-0539">Nucleus</keyword>
<dbReference type="RefSeq" id="XP_028131609.2">
    <property type="nucleotide sequence ID" value="XM_028275808.2"/>
</dbReference>
<dbReference type="InterPro" id="IPR011333">
    <property type="entry name" value="SKP1/BTB/POZ_sf"/>
</dbReference>